<reference evidence="1 2" key="1">
    <citation type="journal article" date="2013" name="Genome Announc.">
        <title>Draft genome sequences for three mercury-methylating, sulfate-reducing bacteria.</title>
        <authorList>
            <person name="Brown S.D."/>
            <person name="Hurt R.A.Jr."/>
            <person name="Gilmour C.C."/>
            <person name="Elias D.A."/>
        </authorList>
    </citation>
    <scope>NUCLEOTIDE SEQUENCE [LARGE SCALE GENOMIC DNA]</scope>
    <source>
        <strain evidence="1 2">DSM 16529</strain>
    </source>
</reference>
<proteinExistence type="predicted"/>
<dbReference type="STRING" id="1121439.dsat_1951"/>
<accession>S7TG67</accession>
<evidence type="ECO:0000313" key="2">
    <source>
        <dbReference type="Proteomes" id="UP000014975"/>
    </source>
</evidence>
<comment type="caution">
    <text evidence="1">The sequence shown here is derived from an EMBL/GenBank/DDBJ whole genome shotgun (WGS) entry which is preliminary data.</text>
</comment>
<dbReference type="RefSeq" id="WP_020885837.1">
    <property type="nucleotide sequence ID" value="NZ_ATHI01000003.1"/>
</dbReference>
<keyword evidence="2" id="KW-1185">Reference proteome</keyword>
<evidence type="ECO:0000313" key="1">
    <source>
        <dbReference type="EMBL" id="EPR35610.1"/>
    </source>
</evidence>
<dbReference type="OrthoDB" id="90759at2"/>
<dbReference type="AlphaFoldDB" id="S7TG67"/>
<protein>
    <submittedName>
        <fullName evidence="1">Tail protein I</fullName>
    </submittedName>
</protein>
<name>S7TG67_9BACT</name>
<dbReference type="EMBL" id="ATHI01000003">
    <property type="protein sequence ID" value="EPR35610.1"/>
    <property type="molecule type" value="Genomic_DNA"/>
</dbReference>
<dbReference type="Pfam" id="PF09684">
    <property type="entry name" value="Tail_P2_I"/>
    <property type="match status" value="1"/>
</dbReference>
<dbReference type="InterPro" id="IPR006521">
    <property type="entry name" value="Tail_protein_I"/>
</dbReference>
<sequence>MADSVVPGVLATDERLAPMAELTQRLSLLPVDGLLVDLVDLVSAPFLPHLAEQFHVLGLEGWSTGLAEADQRELVRNAIRLHRKKGTPWAVRTALASIGYPGSELIEYKTYREEWESAGGRTLDGTWTADGSVVLSPPAGTVRRLAMRSWAEYAIRLNLAEGTWTRAQQRLVKDMAAQYAPVRCHLRALVTAVGSTFDSSITMLAPSQRLAIRMVQCRRFTVHNWQTLDGCWDVGGNYSERLLDGSWGLLGTVRLTGLRPAGAPLRSGFGEFRMRGRTSLPVSAAGGDRALPARQLWQPMPLDGRHKLGGHKLDGLWKVDGSWSLAYPTLLTIGQPRLDGTWRLGVEPGLPGVWFTAVATVRRGGATYREVL</sequence>
<gene>
    <name evidence="1" type="ORF">dsat_1951</name>
</gene>
<organism evidence="1 2">
    <name type="scientific">Alkalidesulfovibrio alkalitolerans DSM 16529</name>
    <dbReference type="NCBI Taxonomy" id="1121439"/>
    <lineage>
        <taxon>Bacteria</taxon>
        <taxon>Pseudomonadati</taxon>
        <taxon>Thermodesulfobacteriota</taxon>
        <taxon>Desulfovibrionia</taxon>
        <taxon>Desulfovibrionales</taxon>
        <taxon>Desulfovibrionaceae</taxon>
        <taxon>Alkalidesulfovibrio</taxon>
    </lineage>
</organism>
<dbReference type="Proteomes" id="UP000014975">
    <property type="component" value="Unassembled WGS sequence"/>
</dbReference>
<dbReference type="eggNOG" id="COG4385">
    <property type="taxonomic scope" value="Bacteria"/>
</dbReference>